<feature type="region of interest" description="Disordered" evidence="1">
    <location>
        <begin position="1"/>
        <end position="42"/>
    </location>
</feature>
<feature type="compositionally biased region" description="Basic and acidic residues" evidence="1">
    <location>
        <begin position="78"/>
        <end position="94"/>
    </location>
</feature>
<evidence type="ECO:0000256" key="2">
    <source>
        <dbReference type="SAM" id="Phobius"/>
    </source>
</evidence>
<sequence>MSAPPSLSFWGSSDEAAAPLPEGTPPVWGDPRVTPPVSGAPPEAPPGDIIPLYCALLAALVVGLVAYVAFKWKKRQLDKARDTGDTGDVEKLRGDSGLGPESAGLECPCVPGMGPCVPGMCPLGYPPVSPAVHESPQVSVCHQDLCPWVSLHPWDVTTQVAQISPGPRVPWDLCPWASRCPQVCPRPSPRCGWP</sequence>
<evidence type="ECO:0000313" key="4">
    <source>
        <dbReference type="Ensembl" id="ENSCUSP00005005614.1"/>
    </source>
</evidence>
<dbReference type="Ensembl" id="ENSCUST00005005835.1">
    <property type="protein sequence ID" value="ENSCUSP00005005614.1"/>
    <property type="gene ID" value="ENSCUSG00005003561.1"/>
</dbReference>
<evidence type="ECO:0000259" key="3">
    <source>
        <dbReference type="Pfam" id="PF18422"/>
    </source>
</evidence>
<feature type="domain" description="Tumor necrosis factor receptor member 16 transmembrane" evidence="3">
    <location>
        <begin position="49"/>
        <end position="72"/>
    </location>
</feature>
<keyword evidence="2" id="KW-0812">Transmembrane</keyword>
<name>A0A8C3TTH8_CATUS</name>
<accession>A0A8C3TTH8</accession>
<dbReference type="AlphaFoldDB" id="A0A8C3TTH8"/>
<dbReference type="Gene3D" id="6.10.250.1780">
    <property type="match status" value="1"/>
</dbReference>
<dbReference type="Proteomes" id="UP000694563">
    <property type="component" value="Chromosome 1"/>
</dbReference>
<dbReference type="InterPro" id="IPR041448">
    <property type="entry name" value="TNFR16_TM"/>
</dbReference>
<evidence type="ECO:0000313" key="5">
    <source>
        <dbReference type="Proteomes" id="UP000694563"/>
    </source>
</evidence>
<reference evidence="4" key="3">
    <citation type="submission" date="2025-09" db="UniProtKB">
        <authorList>
            <consortium name="Ensembl"/>
        </authorList>
    </citation>
    <scope>IDENTIFICATION</scope>
</reference>
<feature type="region of interest" description="Disordered" evidence="1">
    <location>
        <begin position="78"/>
        <end position="97"/>
    </location>
</feature>
<keyword evidence="2" id="KW-0472">Membrane</keyword>
<keyword evidence="2" id="KW-1133">Transmembrane helix</keyword>
<organism evidence="4 5">
    <name type="scientific">Catharus ustulatus</name>
    <name type="common">Russet-backed thrush</name>
    <name type="synonym">Hylocichla ustulatus</name>
    <dbReference type="NCBI Taxonomy" id="91951"/>
    <lineage>
        <taxon>Eukaryota</taxon>
        <taxon>Metazoa</taxon>
        <taxon>Chordata</taxon>
        <taxon>Craniata</taxon>
        <taxon>Vertebrata</taxon>
        <taxon>Euteleostomi</taxon>
        <taxon>Archelosauria</taxon>
        <taxon>Archosauria</taxon>
        <taxon>Dinosauria</taxon>
        <taxon>Saurischia</taxon>
        <taxon>Theropoda</taxon>
        <taxon>Coelurosauria</taxon>
        <taxon>Aves</taxon>
        <taxon>Neognathae</taxon>
        <taxon>Neoaves</taxon>
        <taxon>Telluraves</taxon>
        <taxon>Australaves</taxon>
        <taxon>Passeriformes</taxon>
        <taxon>Turdidae</taxon>
        <taxon>Catharus</taxon>
    </lineage>
</organism>
<reference evidence="4" key="1">
    <citation type="submission" date="2020-10" db="EMBL/GenBank/DDBJ databases">
        <title>Catharus ustulatus (Swainson's thrush) genome, bCatUst1, primary haplotype v2.</title>
        <authorList>
            <person name="Delmore K."/>
            <person name="Vafadar M."/>
            <person name="Formenti G."/>
            <person name="Chow W."/>
            <person name="Pelan S."/>
            <person name="Howe K."/>
            <person name="Rhie A."/>
            <person name="Mountcastle J."/>
            <person name="Haase B."/>
            <person name="Fedrigo O."/>
            <person name="Jarvis E.D."/>
        </authorList>
    </citation>
    <scope>NUCLEOTIDE SEQUENCE [LARGE SCALE GENOMIC DNA]</scope>
</reference>
<reference evidence="4" key="2">
    <citation type="submission" date="2025-08" db="UniProtKB">
        <authorList>
            <consortium name="Ensembl"/>
        </authorList>
    </citation>
    <scope>IDENTIFICATION</scope>
</reference>
<evidence type="ECO:0000256" key="1">
    <source>
        <dbReference type="SAM" id="MobiDB-lite"/>
    </source>
</evidence>
<dbReference type="Pfam" id="PF18422">
    <property type="entry name" value="TNFR_16_TM"/>
    <property type="match status" value="1"/>
</dbReference>
<proteinExistence type="predicted"/>
<feature type="transmembrane region" description="Helical" evidence="2">
    <location>
        <begin position="50"/>
        <end position="70"/>
    </location>
</feature>
<keyword evidence="5" id="KW-1185">Reference proteome</keyword>
<protein>
    <recommendedName>
        <fullName evidence="3">Tumor necrosis factor receptor member 16 transmembrane domain-containing protein</fullName>
    </recommendedName>
</protein>